<evidence type="ECO:0000313" key="3">
    <source>
        <dbReference type="Proteomes" id="UP000249061"/>
    </source>
</evidence>
<sequence>MKLPSGMMGDSWMGSDFTNDDLVKGSSFAADFDAKVEKVGEHDGRSAWFVTLTPKPNANVVWGRVELVLDRASCLPLEERFFDEDGKLARRMQFGELKKLGWRTYPMRMTVAPAEAGRQTIINYESVELDGDVPEDTFSLRRLQSGKD</sequence>
<dbReference type="CDD" id="cd16329">
    <property type="entry name" value="LolA_like"/>
    <property type="match status" value="1"/>
</dbReference>
<reference evidence="2 3" key="1">
    <citation type="submission" date="2017-08" db="EMBL/GenBank/DDBJ databases">
        <title>Infants hospitalized years apart are colonized by the same room-sourced microbial strains.</title>
        <authorList>
            <person name="Brooks B."/>
            <person name="Olm M.R."/>
            <person name="Firek B.A."/>
            <person name="Baker R."/>
            <person name="Thomas B.C."/>
            <person name="Morowitz M.J."/>
            <person name="Banfield J.F."/>
        </authorList>
    </citation>
    <scope>NUCLEOTIDE SEQUENCE [LARGE SCALE GENOMIC DNA]</scope>
    <source>
        <strain evidence="2">S2_003_000_R2_14</strain>
    </source>
</reference>
<dbReference type="Gene3D" id="2.50.20.10">
    <property type="entry name" value="Lipoprotein localisation LolA/LolB/LppX"/>
    <property type="match status" value="1"/>
</dbReference>
<dbReference type="Pfam" id="PF17131">
    <property type="entry name" value="LolA_like"/>
    <property type="match status" value="1"/>
</dbReference>
<accession>A0A2W5TE30</accession>
<name>A0A2W5TE30_9BACT</name>
<protein>
    <recommendedName>
        <fullName evidence="1">Uncharacterized protein TP-0789 domain-containing protein</fullName>
    </recommendedName>
</protein>
<evidence type="ECO:0000313" key="2">
    <source>
        <dbReference type="EMBL" id="PZR11453.1"/>
    </source>
</evidence>
<evidence type="ECO:0000259" key="1">
    <source>
        <dbReference type="Pfam" id="PF17131"/>
    </source>
</evidence>
<gene>
    <name evidence="2" type="ORF">DI536_17660</name>
</gene>
<feature type="domain" description="Uncharacterized protein TP-0789" evidence="1">
    <location>
        <begin position="2"/>
        <end position="144"/>
    </location>
</feature>
<comment type="caution">
    <text evidence="2">The sequence shown here is derived from an EMBL/GenBank/DDBJ whole genome shotgun (WGS) entry which is preliminary data.</text>
</comment>
<dbReference type="EMBL" id="QFQP01000014">
    <property type="protein sequence ID" value="PZR11453.1"/>
    <property type="molecule type" value="Genomic_DNA"/>
</dbReference>
<dbReference type="Proteomes" id="UP000249061">
    <property type="component" value="Unassembled WGS sequence"/>
</dbReference>
<proteinExistence type="predicted"/>
<organism evidence="2 3">
    <name type="scientific">Archangium gephyra</name>
    <dbReference type="NCBI Taxonomy" id="48"/>
    <lineage>
        <taxon>Bacteria</taxon>
        <taxon>Pseudomonadati</taxon>
        <taxon>Myxococcota</taxon>
        <taxon>Myxococcia</taxon>
        <taxon>Myxococcales</taxon>
        <taxon>Cystobacterineae</taxon>
        <taxon>Archangiaceae</taxon>
        <taxon>Archangium</taxon>
    </lineage>
</organism>
<dbReference type="AlphaFoldDB" id="A0A2W5TE30"/>
<dbReference type="InterPro" id="IPR033399">
    <property type="entry name" value="TP_0789-like"/>
</dbReference>